<dbReference type="AlphaFoldDB" id="A0A1K0FQ84"/>
<dbReference type="EMBL" id="MEIA01000076">
    <property type="protein sequence ID" value="OJF14945.1"/>
    <property type="molecule type" value="Genomic_DNA"/>
</dbReference>
<evidence type="ECO:0000313" key="2">
    <source>
        <dbReference type="Proteomes" id="UP000182486"/>
    </source>
</evidence>
<name>A0A1K0FQ84_9ACTN</name>
<organism evidence="1 2">
    <name type="scientific">Couchioplanes caeruleus subsp. caeruleus</name>
    <dbReference type="NCBI Taxonomy" id="56427"/>
    <lineage>
        <taxon>Bacteria</taxon>
        <taxon>Bacillati</taxon>
        <taxon>Actinomycetota</taxon>
        <taxon>Actinomycetes</taxon>
        <taxon>Micromonosporales</taxon>
        <taxon>Micromonosporaceae</taxon>
        <taxon>Couchioplanes</taxon>
    </lineage>
</organism>
<dbReference type="RefSeq" id="WP_071803933.1">
    <property type="nucleotide sequence ID" value="NZ_MEIA01000076.1"/>
</dbReference>
<keyword evidence="2" id="KW-1185">Reference proteome</keyword>
<reference evidence="1 2" key="1">
    <citation type="submission" date="2016-09" db="EMBL/GenBank/DDBJ databases">
        <title>Couchioplanes caeruleus draft genome sequence.</title>
        <authorList>
            <person name="Sheehan J."/>
            <person name="Caffrey P."/>
        </authorList>
    </citation>
    <scope>NUCLEOTIDE SEQUENCE [LARGE SCALE GENOMIC DNA]</scope>
    <source>
        <strain evidence="1 2">DSM 43634</strain>
    </source>
</reference>
<sequence length="164" mass="17611">MTDLQELPVELEANDRRVAVTAAYAGLVGTAVIERHETTELAKHVPIGTRDATALTMHVDGEPVILRPGRGRYMRGSYKVTVNHGGIVYKFRPKSPDVSRLSRGGVRLGDFELRNGGAVDITWHEGSTPTATDAAVGYALAAAFGTGAQFFVLMLLDLLGHVPD</sequence>
<gene>
    <name evidence="1" type="ORF">BG844_07045</name>
</gene>
<dbReference type="Proteomes" id="UP000182486">
    <property type="component" value="Unassembled WGS sequence"/>
</dbReference>
<comment type="caution">
    <text evidence="1">The sequence shown here is derived from an EMBL/GenBank/DDBJ whole genome shotgun (WGS) entry which is preliminary data.</text>
</comment>
<accession>A0A1K0FQ84</accession>
<protein>
    <submittedName>
        <fullName evidence="1">Uncharacterized protein</fullName>
    </submittedName>
</protein>
<evidence type="ECO:0000313" key="1">
    <source>
        <dbReference type="EMBL" id="OJF14945.1"/>
    </source>
</evidence>
<proteinExistence type="predicted"/>